<name>A0A378JY73_9GAMM</name>
<evidence type="ECO:0000313" key="2">
    <source>
        <dbReference type="Proteomes" id="UP000254040"/>
    </source>
</evidence>
<evidence type="ECO:0000313" key="1">
    <source>
        <dbReference type="EMBL" id="STX62358.1"/>
    </source>
</evidence>
<protein>
    <submittedName>
        <fullName evidence="1">Uncharacterized protein</fullName>
    </submittedName>
</protein>
<accession>A0A378JY73</accession>
<organism evidence="1 2">
    <name type="scientific">Legionella moravica</name>
    <dbReference type="NCBI Taxonomy" id="39962"/>
    <lineage>
        <taxon>Bacteria</taxon>
        <taxon>Pseudomonadati</taxon>
        <taxon>Pseudomonadota</taxon>
        <taxon>Gammaproteobacteria</taxon>
        <taxon>Legionellales</taxon>
        <taxon>Legionellaceae</taxon>
        <taxon>Legionella</taxon>
    </lineage>
</organism>
<proteinExistence type="predicted"/>
<sequence length="44" mass="5283">MNLNRFFALLNSKECIMIRMHYNEQINVLNLQYLLKNAEILKNA</sequence>
<reference evidence="1 2" key="1">
    <citation type="submission" date="2018-06" db="EMBL/GenBank/DDBJ databases">
        <authorList>
            <consortium name="Pathogen Informatics"/>
            <person name="Doyle S."/>
        </authorList>
    </citation>
    <scope>NUCLEOTIDE SEQUENCE [LARGE SCALE GENOMIC DNA]</scope>
    <source>
        <strain evidence="1 2">NCTC12239</strain>
    </source>
</reference>
<dbReference type="EMBL" id="UGOG01000001">
    <property type="protein sequence ID" value="STX62358.1"/>
    <property type="molecule type" value="Genomic_DNA"/>
</dbReference>
<dbReference type="AlphaFoldDB" id="A0A378JY73"/>
<dbReference type="Proteomes" id="UP000254040">
    <property type="component" value="Unassembled WGS sequence"/>
</dbReference>
<gene>
    <name evidence="1" type="ORF">NCTC12239_01280</name>
</gene>